<proteinExistence type="predicted"/>
<dbReference type="EMBL" id="CP032322">
    <property type="protein sequence ID" value="QCN97131.1"/>
    <property type="molecule type" value="Genomic_DNA"/>
</dbReference>
<evidence type="ECO:0000313" key="9">
    <source>
        <dbReference type="EMBL" id="QCN99005.1"/>
    </source>
</evidence>
<dbReference type="EMBL" id="CP032324">
    <property type="protein sequence ID" value="QCN99215.1"/>
    <property type="molecule type" value="Genomic_DNA"/>
</dbReference>
<dbReference type="Pfam" id="PF02371">
    <property type="entry name" value="Transposase_20"/>
    <property type="match status" value="1"/>
</dbReference>
<feature type="domain" description="Transposase IS116/IS110/IS902 C-terminal" evidence="2">
    <location>
        <begin position="191"/>
        <end position="273"/>
    </location>
</feature>
<dbReference type="InterPro" id="IPR047650">
    <property type="entry name" value="Transpos_IS110"/>
</dbReference>
<dbReference type="KEGG" id="aare:D3093_28645"/>
<geneLocation type="plasmid" evidence="6 12">
    <name>p1</name>
</geneLocation>
<evidence type="ECO:0000313" key="4">
    <source>
        <dbReference type="EMBL" id="QCN95285.1"/>
    </source>
</evidence>
<dbReference type="EMBL" id="CP032322">
    <property type="protein sequence ID" value="QCN97566.1"/>
    <property type="molecule type" value="Genomic_DNA"/>
</dbReference>
<keyword evidence="11" id="KW-0614">Plasmid</keyword>
<dbReference type="KEGG" id="aare:D3093_29115"/>
<dbReference type="PANTHER" id="PTHR33055:SF13">
    <property type="entry name" value="TRANSPOSASE"/>
    <property type="match status" value="1"/>
</dbReference>
<feature type="domain" description="Transposase IS110-like N-terminal" evidence="1">
    <location>
        <begin position="9"/>
        <end position="150"/>
    </location>
</feature>
<dbReference type="KEGG" id="aare:D3093_11130"/>
<dbReference type="GO" id="GO:0004803">
    <property type="term" value="F:transposase activity"/>
    <property type="evidence" value="ECO:0007669"/>
    <property type="project" value="InterPro"/>
</dbReference>
<dbReference type="RefSeq" id="WP_137115061.1">
    <property type="nucleotide sequence ID" value="NZ_CP032321.1"/>
</dbReference>
<evidence type="ECO:0000313" key="12">
    <source>
        <dbReference type="Proteomes" id="UP000298595"/>
    </source>
</evidence>
<dbReference type="AlphaFoldDB" id="A0A4D8PTW0"/>
<dbReference type="Proteomes" id="UP000298595">
    <property type="component" value="Chromosome"/>
</dbReference>
<evidence type="ECO:0000313" key="3">
    <source>
        <dbReference type="EMBL" id="QCN95088.1"/>
    </source>
</evidence>
<dbReference type="Pfam" id="PF01548">
    <property type="entry name" value="DEDD_Tnp_IS110"/>
    <property type="match status" value="1"/>
</dbReference>
<dbReference type="Proteomes" id="UP000298595">
    <property type="component" value="Plasmid p3"/>
</dbReference>
<evidence type="ECO:0000313" key="5">
    <source>
        <dbReference type="EMBL" id="QCN95762.1"/>
    </source>
</evidence>
<evidence type="ECO:0000313" key="7">
    <source>
        <dbReference type="EMBL" id="QCN97517.1"/>
    </source>
</evidence>
<dbReference type="EMBL" id="CP032321">
    <property type="protein sequence ID" value="QCN95285.1"/>
    <property type="molecule type" value="Genomic_DNA"/>
</dbReference>
<dbReference type="EMBL" id="CP032322">
    <property type="protein sequence ID" value="QCN97517.1"/>
    <property type="molecule type" value="Genomic_DNA"/>
</dbReference>
<dbReference type="KEGG" id="aare:D3093_20120"/>
<dbReference type="Proteomes" id="UP000298595">
    <property type="component" value="Plasmid p1"/>
</dbReference>
<dbReference type="KEGG" id="aare:D3093_27400"/>
<evidence type="ECO:0000313" key="11">
    <source>
        <dbReference type="EMBL" id="QCN99298.1"/>
    </source>
</evidence>
<dbReference type="KEGG" id="aare:D3093_17775"/>
<organism evidence="11 12">
    <name type="scientific">Azospirillum argentinense</name>
    <dbReference type="NCBI Taxonomy" id="2970906"/>
    <lineage>
        <taxon>Bacteria</taxon>
        <taxon>Pseudomonadati</taxon>
        <taxon>Pseudomonadota</taxon>
        <taxon>Alphaproteobacteria</taxon>
        <taxon>Rhodospirillales</taxon>
        <taxon>Azospirillaceae</taxon>
        <taxon>Azospirillum</taxon>
    </lineage>
</organism>
<dbReference type="InterPro" id="IPR003346">
    <property type="entry name" value="Transposase_20"/>
</dbReference>
<accession>A0A4D8PHN8</accession>
<dbReference type="NCBIfam" id="NF033542">
    <property type="entry name" value="transpos_IS110"/>
    <property type="match status" value="1"/>
</dbReference>
<evidence type="ECO:0000313" key="6">
    <source>
        <dbReference type="EMBL" id="QCN97131.1"/>
    </source>
</evidence>
<gene>
    <name evidence="3" type="ORF">D3093_07395</name>
    <name evidence="4" type="ORF">D3093_08475</name>
    <name evidence="5" type="ORF">D3093_11130</name>
    <name evidence="6" type="ORF">D3093_17775</name>
    <name evidence="7" type="ORF">D3093_20120</name>
    <name evidence="8" type="ORF">D3093_20405</name>
    <name evidence="9" type="ORF">D3093_27400</name>
    <name evidence="10" type="ORF">D3093_28645</name>
    <name evidence="11" type="ORF">D3093_29115</name>
</gene>
<dbReference type="EMBL" id="CP032324">
    <property type="protein sequence ID" value="QCN99298.1"/>
    <property type="molecule type" value="Genomic_DNA"/>
</dbReference>
<evidence type="ECO:0000313" key="8">
    <source>
        <dbReference type="EMBL" id="QCN97566.1"/>
    </source>
</evidence>
<evidence type="ECO:0000259" key="2">
    <source>
        <dbReference type="Pfam" id="PF02371"/>
    </source>
</evidence>
<dbReference type="GO" id="GO:0003677">
    <property type="term" value="F:DNA binding"/>
    <property type="evidence" value="ECO:0007669"/>
    <property type="project" value="InterPro"/>
</dbReference>
<dbReference type="KEGG" id="aare:D3093_08475"/>
<sequence>MVAFARTLGVDVSKRQLDGQLWPDGGGLSVGNNEAGFAALQRHLVAHPVDAVAVEASGGYERKLVEALRAAGHRVVVLAPREVRLFAEMRRKRAKNDRLDARVIAEFAALFGEERPARSPALERLAAYLTYYEQLSAAVAQAKTQLESVADDEVRALVGDQVRRLTADKRALLVRIRALVEADDDLNGQVRRLQSMPGIGFLNAVTLAVRLPELGRLSRHAIACLIGVAPFDDESGRHKGRRFCRGGRERVRTMLYMAATAAKRCNPAIKAFCERLKAAGKPHKLIIVAVMRKMIVTLNAMVRDGKEWEAQRP</sequence>
<evidence type="ECO:0000259" key="1">
    <source>
        <dbReference type="Pfam" id="PF01548"/>
    </source>
</evidence>
<geneLocation type="plasmid" evidence="11 12">
    <name>p3</name>
</geneLocation>
<evidence type="ECO:0000313" key="10">
    <source>
        <dbReference type="EMBL" id="QCN99215.1"/>
    </source>
</evidence>
<protein>
    <submittedName>
        <fullName evidence="11">IS110 family transposase</fullName>
    </submittedName>
</protein>
<accession>A0A4D8PTW0</accession>
<dbReference type="GO" id="GO:0006313">
    <property type="term" value="P:DNA transposition"/>
    <property type="evidence" value="ECO:0007669"/>
    <property type="project" value="InterPro"/>
</dbReference>
<dbReference type="EMBL" id="CP032321">
    <property type="protein sequence ID" value="QCN95762.1"/>
    <property type="molecule type" value="Genomic_DNA"/>
</dbReference>
<dbReference type="EMBL" id="CP032321">
    <property type="protein sequence ID" value="QCN95088.1"/>
    <property type="molecule type" value="Genomic_DNA"/>
</dbReference>
<dbReference type="PANTHER" id="PTHR33055">
    <property type="entry name" value="TRANSPOSASE FOR INSERTION SEQUENCE ELEMENT IS1111A"/>
    <property type="match status" value="1"/>
</dbReference>
<name>A0A4D8PTW0_9PROT</name>
<dbReference type="EMBL" id="CP032324">
    <property type="protein sequence ID" value="QCN99005.1"/>
    <property type="molecule type" value="Genomic_DNA"/>
</dbReference>
<dbReference type="KEGG" id="aare:D3093_07395"/>
<dbReference type="KEGG" id="aare:D3093_20405"/>
<reference evidence="11 12" key="1">
    <citation type="submission" date="2018-09" db="EMBL/GenBank/DDBJ databases">
        <title>Whole genome based analysis of evolution and adaptive divergence in Indian and Brazilian strains of Azospirillum brasilense.</title>
        <authorList>
            <person name="Singh C."/>
            <person name="Tripathi A.K."/>
        </authorList>
    </citation>
    <scope>NUCLEOTIDE SEQUENCE [LARGE SCALE GENOMIC DNA]</scope>
    <source>
        <strain evidence="11 12">MTCC4035</strain>
        <plasmid evidence="6 12">p1</plasmid>
        <plasmid evidence="11 12">p3</plasmid>
    </source>
</reference>
<dbReference type="InterPro" id="IPR002525">
    <property type="entry name" value="Transp_IS110-like_N"/>
</dbReference>